<dbReference type="GO" id="GO:0003677">
    <property type="term" value="F:DNA binding"/>
    <property type="evidence" value="ECO:0007669"/>
    <property type="project" value="InterPro"/>
</dbReference>
<evidence type="ECO:0000259" key="1">
    <source>
        <dbReference type="Pfam" id="PF01325"/>
    </source>
</evidence>
<keyword evidence="2" id="KW-0614">Plasmid</keyword>
<accession>A0A974NYV9</accession>
<dbReference type="Pfam" id="PF09952">
    <property type="entry name" value="AbiEi_2"/>
    <property type="match status" value="1"/>
</dbReference>
<proteinExistence type="predicted"/>
<reference evidence="3" key="1">
    <citation type="submission" date="2020-09" db="EMBL/GenBank/DDBJ databases">
        <title>Sphingomonas sp., a new species isolated from pork steak.</title>
        <authorList>
            <person name="Heidler von Heilborn D."/>
        </authorList>
    </citation>
    <scope>NUCLEOTIDE SEQUENCE [LARGE SCALE GENOMIC DNA]</scope>
    <source>
        <plasmid evidence="3">punnamed1</plasmid>
    </source>
</reference>
<sequence length="361" mass="40901">MAVEANEEELLERLIDAIRAVPHARAHLTHRQMPLDQRRRIDGIVEAEIGGRAIELIVEAKRDAFPRDVRETVYQLRNYLAHYSSGPTEVIPFFVARAISPGARELLRHEEIGFYDLGGTLYIPAKHAFVHIDRPAPRKKSKSFDSIFQGQKARVMLYVFENRRDWLSVKRIAEEVEVSAATASETLSEMERREWVETEGAGPVKTRRLREPERLLDAWAHYVANQKARGIERFYVTSADVNDLMHKLDRACDEADAAYAVTGEAAAQVYAPYLSTISQVRCRIIPGPRRDDALDRLRARPVSEGWNLALVETNARGDVTVGERIDDVGFAPALQVYLDLLQGSGRAKEMAAHLRSERLEH</sequence>
<keyword evidence="3" id="KW-1185">Reference proteome</keyword>
<dbReference type="AlphaFoldDB" id="A0A974NYV9"/>
<dbReference type="InterPro" id="IPR022687">
    <property type="entry name" value="HTH_DTXR"/>
</dbReference>
<geneLocation type="plasmid" evidence="2 3">
    <name>punnamed1</name>
</geneLocation>
<name>A0A974NYV9_9SPHN</name>
<dbReference type="InterPro" id="IPR036388">
    <property type="entry name" value="WH-like_DNA-bd_sf"/>
</dbReference>
<dbReference type="KEGG" id="sari:H5J25_19580"/>
<dbReference type="InterPro" id="IPR036390">
    <property type="entry name" value="WH_DNA-bd_sf"/>
</dbReference>
<organism evidence="2 3">
    <name type="scientific">Sphingomonas aliaeris</name>
    <dbReference type="NCBI Taxonomy" id="2759526"/>
    <lineage>
        <taxon>Bacteria</taxon>
        <taxon>Pseudomonadati</taxon>
        <taxon>Pseudomonadota</taxon>
        <taxon>Alphaproteobacteria</taxon>
        <taxon>Sphingomonadales</taxon>
        <taxon>Sphingomonadaceae</taxon>
        <taxon>Sphingomonas</taxon>
    </lineage>
</organism>
<dbReference type="Proteomes" id="UP000595894">
    <property type="component" value="Plasmid punnamed1"/>
</dbReference>
<gene>
    <name evidence="2" type="ORF">H5J25_19580</name>
</gene>
<dbReference type="InterPro" id="IPR019238">
    <property type="entry name" value="AbiEi_2"/>
</dbReference>
<dbReference type="SUPFAM" id="SSF46785">
    <property type="entry name" value="Winged helix' DNA-binding domain"/>
    <property type="match status" value="1"/>
</dbReference>
<dbReference type="RefSeq" id="WP_202096537.1">
    <property type="nucleotide sequence ID" value="NZ_CP061036.1"/>
</dbReference>
<dbReference type="EMBL" id="CP061036">
    <property type="protein sequence ID" value="QQV79252.1"/>
    <property type="molecule type" value="Genomic_DNA"/>
</dbReference>
<feature type="domain" description="HTH dtxR-type" evidence="1">
    <location>
        <begin position="158"/>
        <end position="200"/>
    </location>
</feature>
<evidence type="ECO:0000313" key="2">
    <source>
        <dbReference type="EMBL" id="QQV79252.1"/>
    </source>
</evidence>
<evidence type="ECO:0000313" key="3">
    <source>
        <dbReference type="Proteomes" id="UP000595894"/>
    </source>
</evidence>
<dbReference type="Gene3D" id="1.10.10.10">
    <property type="entry name" value="Winged helix-like DNA-binding domain superfamily/Winged helix DNA-binding domain"/>
    <property type="match status" value="1"/>
</dbReference>
<protein>
    <recommendedName>
        <fullName evidence="1">HTH dtxR-type domain-containing protein</fullName>
    </recommendedName>
</protein>
<dbReference type="Pfam" id="PF01325">
    <property type="entry name" value="Fe_dep_repress"/>
    <property type="match status" value="1"/>
</dbReference>